<sequence length="418" mass="44490">MTVDRTPLVLVCGPRGPLEAVTTSLAEPGTAVVHHDLSGVEAGVVTRRTTRVDADGQARVRDVALGVAGCCVDCMLRMDLLPLLRTLADDAAVRRIVVRLDPLLEAEALCWAIENTVVTGMVGRVDAPAGHDVRIEAVVGCVDAASFLGDATGDEPMSAYDDRTVAQVTVGNARHADVLVVADTAPDRWTAARLTAVLARLAPRAATTWIAVNETPADLLAAVPASSRRGAVDDAHAPLLDGAPPLTEDCGVQLLEISDRRPFHPGRLHEAVDVLLDDVVHARGRLWVATQPDAVLWLESAGGGLRIAAAGRWLAAMDAPEYDDVSVARRAMAALGWDDEYGDRAQSLVVLLAGADPEHVHRVLTDALLTDAELADPGSWTTWEDPFGQYHEDPCETDEPRASTTESTLPRNTGKARE</sequence>
<feature type="compositionally biased region" description="Basic and acidic residues" evidence="1">
    <location>
        <begin position="390"/>
        <end position="401"/>
    </location>
</feature>
<evidence type="ECO:0000313" key="6">
    <source>
        <dbReference type="Proteomes" id="UP001520140"/>
    </source>
</evidence>
<dbReference type="InterPro" id="IPR011629">
    <property type="entry name" value="CobW-like_C"/>
</dbReference>
<dbReference type="OrthoDB" id="9808822at2"/>
<reference evidence="4 5" key="1">
    <citation type="submission" date="2016-10" db="EMBL/GenBank/DDBJ databases">
        <authorList>
            <person name="de Groot N.N."/>
        </authorList>
    </citation>
    <scope>NUCLEOTIDE SEQUENCE [LARGE SCALE GENOMIC DNA]</scope>
    <source>
        <strain evidence="4 5">DSM 44908</strain>
    </source>
</reference>
<protein>
    <submittedName>
        <fullName evidence="3">GTP-binding protein</fullName>
    </submittedName>
    <submittedName>
        <fullName evidence="4">GTPase, G3E family</fullName>
    </submittedName>
</protein>
<keyword evidence="6" id="KW-1185">Reference proteome</keyword>
<name>A0A1I0U5D9_9NOCA</name>
<dbReference type="SMART" id="SM00833">
    <property type="entry name" value="CobW_C"/>
    <property type="match status" value="1"/>
</dbReference>
<dbReference type="InterPro" id="IPR027417">
    <property type="entry name" value="P-loop_NTPase"/>
</dbReference>
<evidence type="ECO:0000256" key="1">
    <source>
        <dbReference type="SAM" id="MobiDB-lite"/>
    </source>
</evidence>
<dbReference type="InterPro" id="IPR051927">
    <property type="entry name" value="Zn_Chap_cDPG_Synth"/>
</dbReference>
<gene>
    <name evidence="3" type="ORF">HQ605_17050</name>
    <name evidence="4" type="ORF">SAMN05444374_113113</name>
</gene>
<dbReference type="RefSeq" id="WP_068102720.1">
    <property type="nucleotide sequence ID" value="NZ_FOJN01000013.1"/>
</dbReference>
<feature type="region of interest" description="Disordered" evidence="1">
    <location>
        <begin position="380"/>
        <end position="418"/>
    </location>
</feature>
<proteinExistence type="predicted"/>
<dbReference type="GeneID" id="85487006"/>
<dbReference type="Gene3D" id="3.40.50.300">
    <property type="entry name" value="P-loop containing nucleotide triphosphate hydrolases"/>
    <property type="match status" value="1"/>
</dbReference>
<accession>A0A1I0U5D9</accession>
<evidence type="ECO:0000313" key="5">
    <source>
        <dbReference type="Proteomes" id="UP000182054"/>
    </source>
</evidence>
<dbReference type="EMBL" id="FOJN01000013">
    <property type="protein sequence ID" value="SFA59110.1"/>
    <property type="molecule type" value="Genomic_DNA"/>
</dbReference>
<dbReference type="EMBL" id="JABUKG010000021">
    <property type="protein sequence ID" value="MBY6322535.1"/>
    <property type="molecule type" value="Genomic_DNA"/>
</dbReference>
<dbReference type="Pfam" id="PF07683">
    <property type="entry name" value="CobW_C"/>
    <property type="match status" value="1"/>
</dbReference>
<dbReference type="NCBIfam" id="NF047431">
    <property type="entry name" value="hiber_recruit"/>
    <property type="match status" value="1"/>
</dbReference>
<dbReference type="PANTHER" id="PTHR43603">
    <property type="entry name" value="COBW DOMAIN-CONTAINING PROTEIN DDB_G0274527"/>
    <property type="match status" value="1"/>
</dbReference>
<evidence type="ECO:0000259" key="2">
    <source>
        <dbReference type="SMART" id="SM00833"/>
    </source>
</evidence>
<feature type="compositionally biased region" description="Polar residues" evidence="1">
    <location>
        <begin position="402"/>
        <end position="411"/>
    </location>
</feature>
<evidence type="ECO:0000313" key="3">
    <source>
        <dbReference type="EMBL" id="MBY6322535.1"/>
    </source>
</evidence>
<dbReference type="PANTHER" id="PTHR43603:SF1">
    <property type="entry name" value="ZINC-REGULATED GTPASE METALLOPROTEIN ACTIVATOR 1"/>
    <property type="match status" value="1"/>
</dbReference>
<dbReference type="AlphaFoldDB" id="A0A1I0U5D9"/>
<dbReference type="Proteomes" id="UP000182054">
    <property type="component" value="Unassembled WGS sequence"/>
</dbReference>
<dbReference type="Proteomes" id="UP001520140">
    <property type="component" value="Unassembled WGS sequence"/>
</dbReference>
<reference evidence="3 6" key="2">
    <citation type="submission" date="2020-06" db="EMBL/GenBank/DDBJ databases">
        <title>Taxonomy, biology and ecology of Rhodococcus bacteria occurring in California pistachio and other woody hosts as revealed by genome sequence analyses.</title>
        <authorList>
            <person name="Gai Y."/>
            <person name="Riely B."/>
        </authorList>
    </citation>
    <scope>NUCLEOTIDE SEQUENCE [LARGE SCALE GENOMIC DNA]</scope>
    <source>
        <strain evidence="3 6">BP-284</strain>
    </source>
</reference>
<organism evidence="4 5">
    <name type="scientific">Rhodococcoides kroppenstedtii</name>
    <dbReference type="NCBI Taxonomy" id="293050"/>
    <lineage>
        <taxon>Bacteria</taxon>
        <taxon>Bacillati</taxon>
        <taxon>Actinomycetota</taxon>
        <taxon>Actinomycetes</taxon>
        <taxon>Mycobacteriales</taxon>
        <taxon>Nocardiaceae</taxon>
        <taxon>Rhodococcoides</taxon>
    </lineage>
</organism>
<evidence type="ECO:0000313" key="4">
    <source>
        <dbReference type="EMBL" id="SFA59110.1"/>
    </source>
</evidence>
<dbReference type="SUPFAM" id="SSF90002">
    <property type="entry name" value="Hypothetical protein YjiA, C-terminal domain"/>
    <property type="match status" value="1"/>
</dbReference>
<feature type="domain" description="CobW C-terminal" evidence="2">
    <location>
        <begin position="252"/>
        <end position="368"/>
    </location>
</feature>